<evidence type="ECO:0000256" key="2">
    <source>
        <dbReference type="SAM" id="Phobius"/>
    </source>
</evidence>
<feature type="region of interest" description="Disordered" evidence="1">
    <location>
        <begin position="1"/>
        <end position="50"/>
    </location>
</feature>
<accession>A0AAV5RLV5</accession>
<reference evidence="3 4" key="1">
    <citation type="journal article" date="2023" name="Elife">
        <title>Identification of key yeast species and microbe-microbe interactions impacting larval growth of Drosophila in the wild.</title>
        <authorList>
            <person name="Mure A."/>
            <person name="Sugiura Y."/>
            <person name="Maeda R."/>
            <person name="Honda K."/>
            <person name="Sakurai N."/>
            <person name="Takahashi Y."/>
            <person name="Watada M."/>
            <person name="Katoh T."/>
            <person name="Gotoh A."/>
            <person name="Gotoh Y."/>
            <person name="Taniguchi I."/>
            <person name="Nakamura K."/>
            <person name="Hayashi T."/>
            <person name="Katayama T."/>
            <person name="Uemura T."/>
            <person name="Hattori Y."/>
        </authorList>
    </citation>
    <scope>NUCLEOTIDE SEQUENCE [LARGE SCALE GENOMIC DNA]</scope>
    <source>
        <strain evidence="3 4">SB-73</strain>
    </source>
</reference>
<keyword evidence="3" id="KW-0808">Transferase</keyword>
<proteinExistence type="predicted"/>
<comment type="caution">
    <text evidence="3">The sequence shown here is derived from an EMBL/GenBank/DDBJ whole genome shotgun (WGS) entry which is preliminary data.</text>
</comment>
<dbReference type="InterPro" id="IPR003386">
    <property type="entry name" value="LACT/PDAT_acylTrfase"/>
</dbReference>
<keyword evidence="2" id="KW-0472">Membrane</keyword>
<keyword evidence="4" id="KW-1185">Reference proteome</keyword>
<evidence type="ECO:0000313" key="3">
    <source>
        <dbReference type="EMBL" id="GMM52101.1"/>
    </source>
</evidence>
<protein>
    <submittedName>
        <fullName evidence="3">Phospholipid:diacylglycerol acyltransferase</fullName>
    </submittedName>
</protein>
<dbReference type="AlphaFoldDB" id="A0AAV5RLV5"/>
<evidence type="ECO:0000256" key="1">
    <source>
        <dbReference type="SAM" id="MobiDB-lite"/>
    </source>
</evidence>
<sequence>MSTDKENVVKQRVSTKKHVKNESSEAGDKSATPNQTTSSKKSTLHKRGEKTKQFLSGRKVIFVIGTFIGLFIAHYLANHNTTIEMVEASQEWLLSHQDSLPKPLAEMIQHAQIPPRSQMAASEDFAVGITLYDEGYRAKHPVIMIPGVISSALEDWGLHGTEECPSKPHYRKHLWGGFYMIKSLLLSKHCWLQHLLLDKDTGLDPPHFKVRAAQGIESADYFITGYWIWNKIIQNLSAMGYDSNNMKLAAYDWRLAYPDLEKRDNYFSQLKNQCEMNLRHTGEKTSLVSHSMGSQVVFYFLKWVEAEGPGYGNGGKHWVNDHIAHFVDISGSMLGTPKALVALLSGEMKDTVSLNQYAVMALEKFFSRSVRADMLRSWPGIASMLPKGGNIIWGDMKGAPDDPKNASDTFGNFIRFADPITPISQKNLTLAESINFLFEQSPEWFNKKTKESYSFGLAKTRKEVERNEKDPSKWSNPLEVALPNAPDMQVFSLYGIGKDTERAYFYRDSTNDSTTDLNVVLDYEKLEHGSVVVGPGDGTISLPCHSMPYRWQDKNSKFNPGNCNVTIVEMMHKPDEFDLRGGAQTAEHVDILGRTELNELILKIVSGNSHKVESKILSNITDWVYKLDLGKN</sequence>
<evidence type="ECO:0000313" key="4">
    <source>
        <dbReference type="Proteomes" id="UP001362899"/>
    </source>
</evidence>
<keyword evidence="2" id="KW-1133">Transmembrane helix</keyword>
<organism evidence="3 4">
    <name type="scientific">Starmerella bacillaris</name>
    <name type="common">Yeast</name>
    <name type="synonym">Candida zemplinina</name>
    <dbReference type="NCBI Taxonomy" id="1247836"/>
    <lineage>
        <taxon>Eukaryota</taxon>
        <taxon>Fungi</taxon>
        <taxon>Dikarya</taxon>
        <taxon>Ascomycota</taxon>
        <taxon>Saccharomycotina</taxon>
        <taxon>Dipodascomycetes</taxon>
        <taxon>Dipodascales</taxon>
        <taxon>Trichomonascaceae</taxon>
        <taxon>Starmerella</taxon>
    </lineage>
</organism>
<gene>
    <name evidence="3" type="ORF">DASB73_030640</name>
</gene>
<feature type="compositionally biased region" description="Polar residues" evidence="1">
    <location>
        <begin position="31"/>
        <end position="41"/>
    </location>
</feature>
<dbReference type="GO" id="GO:0006629">
    <property type="term" value="P:lipid metabolic process"/>
    <property type="evidence" value="ECO:0007669"/>
    <property type="project" value="InterPro"/>
</dbReference>
<keyword evidence="3" id="KW-0012">Acyltransferase</keyword>
<dbReference type="InterPro" id="IPR029058">
    <property type="entry name" value="AB_hydrolase_fold"/>
</dbReference>
<dbReference type="Gene3D" id="3.40.50.1820">
    <property type="entry name" value="alpha/beta hydrolase"/>
    <property type="match status" value="1"/>
</dbReference>
<dbReference type="PANTHER" id="PTHR11440">
    <property type="entry name" value="LECITHIN-CHOLESTEROL ACYLTRANSFERASE-RELATED"/>
    <property type="match status" value="1"/>
</dbReference>
<dbReference type="Proteomes" id="UP001362899">
    <property type="component" value="Unassembled WGS sequence"/>
</dbReference>
<keyword evidence="2" id="KW-0812">Transmembrane</keyword>
<dbReference type="SUPFAM" id="SSF53474">
    <property type="entry name" value="alpha/beta-Hydrolases"/>
    <property type="match status" value="1"/>
</dbReference>
<dbReference type="Pfam" id="PF02450">
    <property type="entry name" value="LCAT"/>
    <property type="match status" value="1"/>
</dbReference>
<feature type="transmembrane region" description="Helical" evidence="2">
    <location>
        <begin position="60"/>
        <end position="77"/>
    </location>
</feature>
<name>A0AAV5RLV5_STABA</name>
<dbReference type="EMBL" id="BTGC01000008">
    <property type="protein sequence ID" value="GMM52101.1"/>
    <property type="molecule type" value="Genomic_DNA"/>
</dbReference>
<dbReference type="GO" id="GO:0008374">
    <property type="term" value="F:O-acyltransferase activity"/>
    <property type="evidence" value="ECO:0007669"/>
    <property type="project" value="InterPro"/>
</dbReference>